<feature type="domain" description="FAD/NAD(P)-binding" evidence="1">
    <location>
        <begin position="10"/>
        <end position="53"/>
    </location>
</feature>
<evidence type="ECO:0000313" key="3">
    <source>
        <dbReference type="Proteomes" id="UP001500034"/>
    </source>
</evidence>
<evidence type="ECO:0000259" key="1">
    <source>
        <dbReference type="Pfam" id="PF07992"/>
    </source>
</evidence>
<dbReference type="Proteomes" id="UP001500034">
    <property type="component" value="Unassembled WGS sequence"/>
</dbReference>
<evidence type="ECO:0000313" key="2">
    <source>
        <dbReference type="EMBL" id="GAA3996618.1"/>
    </source>
</evidence>
<dbReference type="SUPFAM" id="SSF51905">
    <property type="entry name" value="FAD/NAD(P)-binding domain"/>
    <property type="match status" value="1"/>
</dbReference>
<proteinExistence type="predicted"/>
<gene>
    <name evidence="2" type="ORF">GCM10022384_49790</name>
</gene>
<reference evidence="3" key="1">
    <citation type="journal article" date="2019" name="Int. J. Syst. Evol. Microbiol.">
        <title>The Global Catalogue of Microorganisms (GCM) 10K type strain sequencing project: providing services to taxonomists for standard genome sequencing and annotation.</title>
        <authorList>
            <consortium name="The Broad Institute Genomics Platform"/>
            <consortium name="The Broad Institute Genome Sequencing Center for Infectious Disease"/>
            <person name="Wu L."/>
            <person name="Ma J."/>
        </authorList>
    </citation>
    <scope>NUCLEOTIDE SEQUENCE [LARGE SCALE GENOMIC DNA]</scope>
    <source>
        <strain evidence="3">JCM 17027</strain>
    </source>
</reference>
<comment type="caution">
    <text evidence="2">The sequence shown here is derived from an EMBL/GenBank/DDBJ whole genome shotgun (WGS) entry which is preliminary data.</text>
</comment>
<keyword evidence="3" id="KW-1185">Reference proteome</keyword>
<dbReference type="InterPro" id="IPR036188">
    <property type="entry name" value="FAD/NAD-bd_sf"/>
</dbReference>
<dbReference type="RefSeq" id="WP_345595563.1">
    <property type="nucleotide sequence ID" value="NZ_BAABCQ010000117.1"/>
</dbReference>
<dbReference type="Pfam" id="PF07992">
    <property type="entry name" value="Pyr_redox_2"/>
    <property type="match status" value="1"/>
</dbReference>
<sequence>MRSHAPPASVVVGAGQGGYQTAASLPEQGYQHRITLLSAEDALPYERPPLTKA</sequence>
<dbReference type="Gene3D" id="3.50.50.60">
    <property type="entry name" value="FAD/NAD(P)-binding domain"/>
    <property type="match status" value="1"/>
</dbReference>
<organism evidence="2 3">
    <name type="scientific">Streptomyces marokkonensis</name>
    <dbReference type="NCBI Taxonomy" id="324855"/>
    <lineage>
        <taxon>Bacteria</taxon>
        <taxon>Bacillati</taxon>
        <taxon>Actinomycetota</taxon>
        <taxon>Actinomycetes</taxon>
        <taxon>Kitasatosporales</taxon>
        <taxon>Streptomycetaceae</taxon>
        <taxon>Streptomyces</taxon>
    </lineage>
</organism>
<dbReference type="InterPro" id="IPR023753">
    <property type="entry name" value="FAD/NAD-binding_dom"/>
</dbReference>
<dbReference type="EMBL" id="BAABCQ010000117">
    <property type="protein sequence ID" value="GAA3996618.1"/>
    <property type="molecule type" value="Genomic_DNA"/>
</dbReference>
<accession>A0ABP7RFA9</accession>
<protein>
    <recommendedName>
        <fullName evidence="1">FAD/NAD(P)-binding domain-containing protein</fullName>
    </recommendedName>
</protein>
<name>A0ABP7RFA9_9ACTN</name>